<dbReference type="EMBL" id="BSXT01002811">
    <property type="protein sequence ID" value="GMF51079.1"/>
    <property type="molecule type" value="Genomic_DNA"/>
</dbReference>
<organism evidence="2 3">
    <name type="scientific">Phytophthora fragariaefolia</name>
    <dbReference type="NCBI Taxonomy" id="1490495"/>
    <lineage>
        <taxon>Eukaryota</taxon>
        <taxon>Sar</taxon>
        <taxon>Stramenopiles</taxon>
        <taxon>Oomycota</taxon>
        <taxon>Peronosporomycetes</taxon>
        <taxon>Peronosporales</taxon>
        <taxon>Peronosporaceae</taxon>
        <taxon>Phytophthora</taxon>
    </lineage>
</organism>
<evidence type="ECO:0000256" key="1">
    <source>
        <dbReference type="SAM" id="MobiDB-lite"/>
    </source>
</evidence>
<proteinExistence type="predicted"/>
<accession>A0A9W6XZI3</accession>
<protein>
    <submittedName>
        <fullName evidence="2">Unnamed protein product</fullName>
    </submittedName>
</protein>
<evidence type="ECO:0000313" key="3">
    <source>
        <dbReference type="Proteomes" id="UP001165121"/>
    </source>
</evidence>
<reference evidence="2" key="1">
    <citation type="submission" date="2023-04" db="EMBL/GenBank/DDBJ databases">
        <title>Phytophthora fragariaefolia NBRC 109709.</title>
        <authorList>
            <person name="Ichikawa N."/>
            <person name="Sato H."/>
            <person name="Tonouchi N."/>
        </authorList>
    </citation>
    <scope>NUCLEOTIDE SEQUENCE</scope>
    <source>
        <strain evidence="2">NBRC 109709</strain>
    </source>
</reference>
<gene>
    <name evidence="2" type="ORF">Pfra01_002055000</name>
</gene>
<dbReference type="AlphaFoldDB" id="A0A9W6XZI3"/>
<sequence length="122" mass="13834">MDDIARVKEVFEARWDDRIQDGIGHNYKTEPNLPWTSQAPSSSPGIGNYIVPQGFTAWSGDPSLLKTQHPATGSDKYTKGRHAKARDTIQGNSRPDPDPEYLIHGPPDPNRKNHWIWALYRE</sequence>
<dbReference type="Proteomes" id="UP001165121">
    <property type="component" value="Unassembled WGS sequence"/>
</dbReference>
<feature type="compositionally biased region" description="Polar residues" evidence="1">
    <location>
        <begin position="34"/>
        <end position="45"/>
    </location>
</feature>
<feature type="region of interest" description="Disordered" evidence="1">
    <location>
        <begin position="25"/>
        <end position="48"/>
    </location>
</feature>
<feature type="region of interest" description="Disordered" evidence="1">
    <location>
        <begin position="60"/>
        <end position="112"/>
    </location>
</feature>
<evidence type="ECO:0000313" key="2">
    <source>
        <dbReference type="EMBL" id="GMF51079.1"/>
    </source>
</evidence>
<keyword evidence="3" id="KW-1185">Reference proteome</keyword>
<name>A0A9W6XZI3_9STRA</name>
<comment type="caution">
    <text evidence="2">The sequence shown here is derived from an EMBL/GenBank/DDBJ whole genome shotgun (WGS) entry which is preliminary data.</text>
</comment>